<dbReference type="Pfam" id="PF13419">
    <property type="entry name" value="HAD_2"/>
    <property type="match status" value="1"/>
</dbReference>
<reference evidence="1 2" key="1">
    <citation type="submission" date="2017-07" db="EMBL/GenBank/DDBJ databases">
        <title>Recovery of genomes from metagenomes via a dereplication, aggregation, and scoring strategy.</title>
        <authorList>
            <person name="Sieber C.M."/>
            <person name="Probst A.J."/>
            <person name="Sharrar A."/>
            <person name="Thomas B.C."/>
            <person name="Hess M."/>
            <person name="Tringe S.G."/>
            <person name="Banfield J.F."/>
        </authorList>
    </citation>
    <scope>NUCLEOTIDE SEQUENCE [LARGE SCALE GENOMIC DNA]</scope>
    <source>
        <strain evidence="1">JGI_Cruoil_03_44_89</strain>
    </source>
</reference>
<evidence type="ECO:0008006" key="3">
    <source>
        <dbReference type="Google" id="ProtNLM"/>
    </source>
</evidence>
<sequence length="186" mass="21356">MFNAIIFDLDGTILDSRYDWKKIRENLNLNQHSILDQLYSLPAKERNKKETLLRQYERNATASATLFPDVKEVLHALRKMGIKTGLSTNNSLENTRFITEKHGLVFDGIVTRDDGVWKPNKDPILTLIKRFNSKPDTTLVVGDSDYDILSARDAGSSCAILWRGRSLKCKPDFIIYRIRDVLDLLK</sequence>
<dbReference type="SFLD" id="SFLDG01129">
    <property type="entry name" value="C1.5:_HAD__Beta-PGM__Phosphata"/>
    <property type="match status" value="1"/>
</dbReference>
<dbReference type="SFLD" id="SFLDS00003">
    <property type="entry name" value="Haloacid_Dehalogenase"/>
    <property type="match status" value="1"/>
</dbReference>
<gene>
    <name evidence="1" type="ORF">CH333_04640</name>
</gene>
<dbReference type="InterPro" id="IPR006439">
    <property type="entry name" value="HAD-SF_hydro_IA"/>
</dbReference>
<dbReference type="GO" id="GO:0008967">
    <property type="term" value="F:phosphoglycolate phosphatase activity"/>
    <property type="evidence" value="ECO:0007669"/>
    <property type="project" value="TreeGrafter"/>
</dbReference>
<dbReference type="EMBL" id="NOZQ01000096">
    <property type="protein sequence ID" value="OYD15946.1"/>
    <property type="molecule type" value="Genomic_DNA"/>
</dbReference>
<comment type="caution">
    <text evidence="1">The sequence shown here is derived from an EMBL/GenBank/DDBJ whole genome shotgun (WGS) entry which is preliminary data.</text>
</comment>
<dbReference type="GO" id="GO:0006281">
    <property type="term" value="P:DNA repair"/>
    <property type="evidence" value="ECO:0007669"/>
    <property type="project" value="TreeGrafter"/>
</dbReference>
<dbReference type="NCBIfam" id="TIGR01549">
    <property type="entry name" value="HAD-SF-IA-v1"/>
    <property type="match status" value="1"/>
</dbReference>
<protein>
    <recommendedName>
        <fullName evidence="3">HAD family hydrolase</fullName>
    </recommendedName>
</protein>
<dbReference type="NCBIfam" id="TIGR01509">
    <property type="entry name" value="HAD-SF-IA-v3"/>
    <property type="match status" value="1"/>
</dbReference>
<organism evidence="1 2">
    <name type="scientific">candidate division WOR-3 bacterium JGI_Cruoil_03_44_89</name>
    <dbReference type="NCBI Taxonomy" id="1973748"/>
    <lineage>
        <taxon>Bacteria</taxon>
        <taxon>Bacteria division WOR-3</taxon>
    </lineage>
</organism>
<dbReference type="PANTHER" id="PTHR43434">
    <property type="entry name" value="PHOSPHOGLYCOLATE PHOSPHATASE"/>
    <property type="match status" value="1"/>
</dbReference>
<dbReference type="InterPro" id="IPR050155">
    <property type="entry name" value="HAD-like_hydrolase_sf"/>
</dbReference>
<evidence type="ECO:0000313" key="1">
    <source>
        <dbReference type="EMBL" id="OYD15946.1"/>
    </source>
</evidence>
<dbReference type="InterPro" id="IPR041492">
    <property type="entry name" value="HAD_2"/>
</dbReference>
<dbReference type="PANTHER" id="PTHR43434:SF1">
    <property type="entry name" value="PHOSPHOGLYCOLATE PHOSPHATASE"/>
    <property type="match status" value="1"/>
</dbReference>
<dbReference type="SUPFAM" id="SSF56784">
    <property type="entry name" value="HAD-like"/>
    <property type="match status" value="1"/>
</dbReference>
<dbReference type="Gene3D" id="3.40.50.1000">
    <property type="entry name" value="HAD superfamily/HAD-like"/>
    <property type="match status" value="1"/>
</dbReference>
<dbReference type="InterPro" id="IPR023214">
    <property type="entry name" value="HAD_sf"/>
</dbReference>
<dbReference type="AlphaFoldDB" id="A0A235BUS2"/>
<name>A0A235BUS2_UNCW3</name>
<dbReference type="Gene3D" id="1.10.260.80">
    <property type="match status" value="1"/>
</dbReference>
<accession>A0A235BUS2</accession>
<dbReference type="Proteomes" id="UP000215215">
    <property type="component" value="Unassembled WGS sequence"/>
</dbReference>
<evidence type="ECO:0000313" key="2">
    <source>
        <dbReference type="Proteomes" id="UP000215215"/>
    </source>
</evidence>
<proteinExistence type="predicted"/>
<dbReference type="InterPro" id="IPR036412">
    <property type="entry name" value="HAD-like_sf"/>
</dbReference>